<dbReference type="EMBL" id="JARJCM010000014">
    <property type="protein sequence ID" value="KAJ7041938.1"/>
    <property type="molecule type" value="Genomic_DNA"/>
</dbReference>
<gene>
    <name evidence="2" type="ORF">C8F04DRAFT_1176595</name>
</gene>
<reference evidence="2" key="1">
    <citation type="submission" date="2023-03" db="EMBL/GenBank/DDBJ databases">
        <title>Massive genome expansion in bonnet fungi (Mycena s.s.) driven by repeated elements and novel gene families across ecological guilds.</title>
        <authorList>
            <consortium name="Lawrence Berkeley National Laboratory"/>
            <person name="Harder C.B."/>
            <person name="Miyauchi S."/>
            <person name="Viragh M."/>
            <person name="Kuo A."/>
            <person name="Thoen E."/>
            <person name="Andreopoulos B."/>
            <person name="Lu D."/>
            <person name="Skrede I."/>
            <person name="Drula E."/>
            <person name="Henrissat B."/>
            <person name="Morin E."/>
            <person name="Kohler A."/>
            <person name="Barry K."/>
            <person name="LaButti K."/>
            <person name="Morin E."/>
            <person name="Salamov A."/>
            <person name="Lipzen A."/>
            <person name="Mereny Z."/>
            <person name="Hegedus B."/>
            <person name="Baldrian P."/>
            <person name="Stursova M."/>
            <person name="Weitz H."/>
            <person name="Taylor A."/>
            <person name="Grigoriev I.V."/>
            <person name="Nagy L.G."/>
            <person name="Martin F."/>
            <person name="Kauserud H."/>
        </authorList>
    </citation>
    <scope>NUCLEOTIDE SEQUENCE</scope>
    <source>
        <strain evidence="2">CBHHK200</strain>
    </source>
</reference>
<sequence>MDQQKANPARQHMQAKPRSVGGQVVVKSKPAKDQQTWTSEQTVLKLQFVCKDFCALVRSWIYAHINLRSFEDAIRFFSTVALHSTLAYSVRTMQLTFNMMDCTLEELDLLEENLDMPFPPSTPLAAAFWASFQRIMPRLTRLETLNLSFDHDDRLFLRRFLVLGNLETSLPSCVKKIHLKPLGPDYHLEDDELLTDWTPWDREAWAGELARIPHIKTLLVTSPTYVVWPPTNDGLDAAIRAWTGSLSTSSGLQEVVLNFAFGDEGEQIRALIEEDDDAVPAPFYEPIAEVGGSVGLQLLWRRVGEEWQNVPINVASESNRAEYFFGPEGQGYNNAWLWVEDEKDAQTFRQRSQARRREGRPGWRVVY</sequence>
<protein>
    <submittedName>
        <fullName evidence="2">Uncharacterized protein</fullName>
    </submittedName>
</protein>
<keyword evidence="3" id="KW-1185">Reference proteome</keyword>
<accession>A0AAD6T9M1</accession>
<evidence type="ECO:0000313" key="3">
    <source>
        <dbReference type="Proteomes" id="UP001218188"/>
    </source>
</evidence>
<evidence type="ECO:0000256" key="1">
    <source>
        <dbReference type="SAM" id="MobiDB-lite"/>
    </source>
</evidence>
<organism evidence="2 3">
    <name type="scientific">Mycena alexandri</name>
    <dbReference type="NCBI Taxonomy" id="1745969"/>
    <lineage>
        <taxon>Eukaryota</taxon>
        <taxon>Fungi</taxon>
        <taxon>Dikarya</taxon>
        <taxon>Basidiomycota</taxon>
        <taxon>Agaricomycotina</taxon>
        <taxon>Agaricomycetes</taxon>
        <taxon>Agaricomycetidae</taxon>
        <taxon>Agaricales</taxon>
        <taxon>Marasmiineae</taxon>
        <taxon>Mycenaceae</taxon>
        <taxon>Mycena</taxon>
    </lineage>
</organism>
<comment type="caution">
    <text evidence="2">The sequence shown here is derived from an EMBL/GenBank/DDBJ whole genome shotgun (WGS) entry which is preliminary data.</text>
</comment>
<feature type="region of interest" description="Disordered" evidence="1">
    <location>
        <begin position="1"/>
        <end position="25"/>
    </location>
</feature>
<dbReference type="Proteomes" id="UP001218188">
    <property type="component" value="Unassembled WGS sequence"/>
</dbReference>
<evidence type="ECO:0000313" key="2">
    <source>
        <dbReference type="EMBL" id="KAJ7041938.1"/>
    </source>
</evidence>
<dbReference type="AlphaFoldDB" id="A0AAD6T9M1"/>
<name>A0AAD6T9M1_9AGAR</name>
<proteinExistence type="predicted"/>